<gene>
    <name evidence="1" type="ORF">SAMN05421827_102159</name>
</gene>
<evidence type="ECO:0000313" key="2">
    <source>
        <dbReference type="Proteomes" id="UP000199643"/>
    </source>
</evidence>
<keyword evidence="2" id="KW-1185">Reference proteome</keyword>
<dbReference type="AlphaFoldDB" id="A0A1G7Q406"/>
<dbReference type="EMBL" id="FNCH01000002">
    <property type="protein sequence ID" value="SDF93198.1"/>
    <property type="molecule type" value="Genomic_DNA"/>
</dbReference>
<dbReference type="RefSeq" id="WP_208600566.1">
    <property type="nucleotide sequence ID" value="NZ_FNCH01000002.1"/>
</dbReference>
<name>A0A1G7Q406_9SPHI</name>
<organism evidence="1 2">
    <name type="scientific">Pedobacter terrae</name>
    <dbReference type="NCBI Taxonomy" id="405671"/>
    <lineage>
        <taxon>Bacteria</taxon>
        <taxon>Pseudomonadati</taxon>
        <taxon>Bacteroidota</taxon>
        <taxon>Sphingobacteriia</taxon>
        <taxon>Sphingobacteriales</taxon>
        <taxon>Sphingobacteriaceae</taxon>
        <taxon>Pedobacter</taxon>
    </lineage>
</organism>
<proteinExistence type="predicted"/>
<dbReference type="Proteomes" id="UP000199643">
    <property type="component" value="Unassembled WGS sequence"/>
</dbReference>
<reference evidence="2" key="1">
    <citation type="submission" date="2016-10" db="EMBL/GenBank/DDBJ databases">
        <authorList>
            <person name="Varghese N."/>
            <person name="Submissions S."/>
        </authorList>
    </citation>
    <scope>NUCLEOTIDE SEQUENCE [LARGE SCALE GENOMIC DNA]</scope>
    <source>
        <strain evidence="2">DSM 17933</strain>
    </source>
</reference>
<protein>
    <submittedName>
        <fullName evidence="1">Uncharacterized protein</fullName>
    </submittedName>
</protein>
<sequence>MSDAFTAIAGGADEFVNENIGTNSTPVATPSVREHLHGYAKVFRFVSKLLTLKNER</sequence>
<accession>A0A1G7Q406</accession>
<dbReference type="STRING" id="405671.SAMN05421827_102159"/>
<evidence type="ECO:0000313" key="1">
    <source>
        <dbReference type="EMBL" id="SDF93198.1"/>
    </source>
</evidence>